<evidence type="ECO:0000256" key="2">
    <source>
        <dbReference type="ARBA" id="ARBA00022801"/>
    </source>
</evidence>
<comment type="similarity">
    <text evidence="1">Belongs to the 'GDXG' lipolytic enzyme family.</text>
</comment>
<dbReference type="GO" id="GO:0016787">
    <property type="term" value="F:hydrolase activity"/>
    <property type="evidence" value="ECO:0007669"/>
    <property type="project" value="UniProtKB-KW"/>
</dbReference>
<gene>
    <name evidence="4" type="ORF">F3W81_03745</name>
</gene>
<evidence type="ECO:0000256" key="1">
    <source>
        <dbReference type="ARBA" id="ARBA00010515"/>
    </source>
</evidence>
<dbReference type="InterPro" id="IPR002168">
    <property type="entry name" value="Lipase_GDXG_HIS_AS"/>
</dbReference>
<dbReference type="InterPro" id="IPR013094">
    <property type="entry name" value="AB_hydrolase_3"/>
</dbReference>
<name>A0A7L9WJD0_9RHOB</name>
<protein>
    <submittedName>
        <fullName evidence="4">Alpha/beta hydrolase fold domain-containing protein</fullName>
    </submittedName>
</protein>
<dbReference type="EMBL" id="CP045201">
    <property type="protein sequence ID" value="QOL80013.1"/>
    <property type="molecule type" value="Genomic_DNA"/>
</dbReference>
<keyword evidence="5" id="KW-1185">Reference proteome</keyword>
<dbReference type="Gene3D" id="3.40.50.1820">
    <property type="entry name" value="alpha/beta hydrolase"/>
    <property type="match status" value="1"/>
</dbReference>
<dbReference type="PANTHER" id="PTHR48081">
    <property type="entry name" value="AB HYDROLASE SUPERFAMILY PROTEIN C4A8.06C"/>
    <property type="match status" value="1"/>
</dbReference>
<dbReference type="PROSITE" id="PS01173">
    <property type="entry name" value="LIPASE_GDXG_HIS"/>
    <property type="match status" value="1"/>
</dbReference>
<dbReference type="Proteomes" id="UP000594118">
    <property type="component" value="Chromosome"/>
</dbReference>
<organism evidence="4 5">
    <name type="scientific">Pseudooceanicola spongiae</name>
    <dbReference type="NCBI Taxonomy" id="2613965"/>
    <lineage>
        <taxon>Bacteria</taxon>
        <taxon>Pseudomonadati</taxon>
        <taxon>Pseudomonadota</taxon>
        <taxon>Alphaproteobacteria</taxon>
        <taxon>Rhodobacterales</taxon>
        <taxon>Paracoccaceae</taxon>
        <taxon>Pseudooceanicola</taxon>
    </lineage>
</organism>
<reference evidence="4 5" key="1">
    <citation type="submission" date="2019-10" db="EMBL/GenBank/DDBJ databases">
        <title>Pseudopuniceibacterium sp. HQ09 islated from Antarctica.</title>
        <authorList>
            <person name="Liao L."/>
            <person name="Su S."/>
            <person name="Chen B."/>
            <person name="Yu Y."/>
        </authorList>
    </citation>
    <scope>NUCLEOTIDE SEQUENCE [LARGE SCALE GENOMIC DNA]</scope>
    <source>
        <strain evidence="4 5">HQ09</strain>
    </source>
</reference>
<keyword evidence="2 4" id="KW-0378">Hydrolase</keyword>
<evidence type="ECO:0000259" key="3">
    <source>
        <dbReference type="Pfam" id="PF07859"/>
    </source>
</evidence>
<proteinExistence type="inferred from homology"/>
<dbReference type="SUPFAM" id="SSF53474">
    <property type="entry name" value="alpha/beta-Hydrolases"/>
    <property type="match status" value="1"/>
</dbReference>
<evidence type="ECO:0000313" key="4">
    <source>
        <dbReference type="EMBL" id="QOL80013.1"/>
    </source>
</evidence>
<dbReference type="InterPro" id="IPR029058">
    <property type="entry name" value="AB_hydrolase_fold"/>
</dbReference>
<accession>A0A7L9WJD0</accession>
<sequence length="314" mass="33969">MINPQINDFMARWTAEWATLKPGATAQDRRAKFEEVAASMALSAPADVDMSVEHWVDSDSSAGKVRVRVYRHAEGGAQPVLIYLHGGAFLQGSPETHSDITARIAAWNRQTVISLDYALCPEHPFPAAFEQTCDVARWVRSNAEALGIDPDKIAIGGDSAGGNLAAAVALALRDELTFAAQLLIYPCTEFDLTRESMIANAEAPLLQTKGMPVVNRMYVGGEANEYLLSEDPRVAPFVAKDHSGLAPAFVAVAENDPLRDSGVVYAEALKAAGNDVTLDLGEGLIHGYLRSMEYCTEAENKLRKMTTWLAETCA</sequence>
<dbReference type="PANTHER" id="PTHR48081:SF8">
    <property type="entry name" value="ALPHA_BETA HYDROLASE FOLD-3 DOMAIN-CONTAINING PROTEIN-RELATED"/>
    <property type="match status" value="1"/>
</dbReference>
<dbReference type="AlphaFoldDB" id="A0A7L9WJD0"/>
<dbReference type="RefSeq" id="WP_193082328.1">
    <property type="nucleotide sequence ID" value="NZ_CP045201.1"/>
</dbReference>
<dbReference type="Pfam" id="PF07859">
    <property type="entry name" value="Abhydrolase_3"/>
    <property type="match status" value="1"/>
</dbReference>
<dbReference type="KEGG" id="pshq:F3W81_03745"/>
<dbReference type="InterPro" id="IPR050300">
    <property type="entry name" value="GDXG_lipolytic_enzyme"/>
</dbReference>
<evidence type="ECO:0000313" key="5">
    <source>
        <dbReference type="Proteomes" id="UP000594118"/>
    </source>
</evidence>
<feature type="domain" description="Alpha/beta hydrolase fold-3" evidence="3">
    <location>
        <begin position="81"/>
        <end position="289"/>
    </location>
</feature>